<evidence type="ECO:0000256" key="1">
    <source>
        <dbReference type="SAM" id="MobiDB-lite"/>
    </source>
</evidence>
<organism evidence="2">
    <name type="scientific">Bradyrhizobium barranii subsp. barranii</name>
    <dbReference type="NCBI Taxonomy" id="2823807"/>
    <lineage>
        <taxon>Bacteria</taxon>
        <taxon>Pseudomonadati</taxon>
        <taxon>Pseudomonadota</taxon>
        <taxon>Alphaproteobacteria</taxon>
        <taxon>Hyphomicrobiales</taxon>
        <taxon>Nitrobacteraceae</taxon>
        <taxon>Bradyrhizobium</taxon>
        <taxon>Bradyrhizobium barranii</taxon>
    </lineage>
</organism>
<feature type="compositionally biased region" description="Basic and acidic residues" evidence="1">
    <location>
        <begin position="102"/>
        <end position="121"/>
    </location>
</feature>
<dbReference type="AlphaFoldDB" id="A0A939M8Y8"/>
<dbReference type="Proteomes" id="UP000664702">
    <property type="component" value="Chromosome"/>
</dbReference>
<accession>A0A939M8Y8</accession>
<proteinExistence type="predicted"/>
<feature type="compositionally biased region" description="Basic residues" evidence="1">
    <location>
        <begin position="129"/>
        <end position="144"/>
    </location>
</feature>
<evidence type="ECO:0000313" key="4">
    <source>
        <dbReference type="Proteomes" id="UP000664702"/>
    </source>
</evidence>
<reference evidence="2" key="1">
    <citation type="submission" date="2021-03" db="EMBL/GenBank/DDBJ databases">
        <title>Whole Genome Sequence of Bradyrhizobium sp. Strain 144S4.</title>
        <authorList>
            <person name="Bromfield E.S.P."/>
            <person name="Cloutier S."/>
        </authorList>
    </citation>
    <scope>NUCLEOTIDE SEQUENCE [LARGE SCALE GENOMIC DNA]</scope>
    <source>
        <strain evidence="2">144S4</strain>
    </source>
</reference>
<evidence type="ECO:0000313" key="3">
    <source>
        <dbReference type="EMBL" id="UEM08607.1"/>
    </source>
</evidence>
<feature type="region of interest" description="Disordered" evidence="1">
    <location>
        <begin position="81"/>
        <end position="160"/>
    </location>
</feature>
<dbReference type="KEGG" id="bban:J4G43_028020"/>
<sequence length="160" mass="18161">MAILDRAPPDWKRPPIPCKVKLQVLINQHGRSKIDKERLGTVDNTHFDHRPPLEARKFDTAKWDTVPAANDPAHIQAITVEQHDKLTNGPGGSTRITTRGSDTGERSRTRNIRRSHDEHQAVMEAKATGRPRPKPTKPKQKIRSRSSFPSGRKFESRRQA</sequence>
<reference evidence="3 4" key="2">
    <citation type="journal article" date="2022" name="Int. J. Syst. Evol. Microbiol.">
        <title>Strains of Bradyrhizobium barranii sp. nov. associated with legumes native to Canada are symbionts of soybeans and belong to different subspecies (subsp. barranii subsp. nov. and subsp. apii subsp. nov.) and symbiovars (sv. glycinearum and sv. septentrionale).</title>
        <authorList>
            <person name="Bromfield E.S.P."/>
            <person name="Cloutier S."/>
            <person name="Wasai-Hara S."/>
            <person name="Minamisawa K."/>
        </authorList>
    </citation>
    <scope>NUCLEOTIDE SEQUENCE [LARGE SCALE GENOMIC DNA]</scope>
    <source>
        <strain evidence="3 4">144S4</strain>
    </source>
</reference>
<gene>
    <name evidence="3" type="ORF">J4G43_028020</name>
    <name evidence="2" type="ORF">J4G43_30010</name>
</gene>
<dbReference type="EMBL" id="CP086136">
    <property type="protein sequence ID" value="UEM08607.1"/>
    <property type="molecule type" value="Genomic_DNA"/>
</dbReference>
<evidence type="ECO:0000313" key="2">
    <source>
        <dbReference type="EMBL" id="MBO1864973.1"/>
    </source>
</evidence>
<dbReference type="RefSeq" id="WP_208086933.1">
    <property type="nucleotide sequence ID" value="NZ_CP086136.1"/>
</dbReference>
<evidence type="ECO:0008006" key="5">
    <source>
        <dbReference type="Google" id="ProtNLM"/>
    </source>
</evidence>
<protein>
    <recommendedName>
        <fullName evidence="5">HNH/ENDO VII superfamily nuclease</fullName>
    </recommendedName>
</protein>
<name>A0A939M8Y8_9BRAD</name>
<dbReference type="EMBL" id="JAGEMI010000001">
    <property type="protein sequence ID" value="MBO1864973.1"/>
    <property type="molecule type" value="Genomic_DNA"/>
</dbReference>